<evidence type="ECO:0000313" key="3">
    <source>
        <dbReference type="Proteomes" id="UP000800200"/>
    </source>
</evidence>
<protein>
    <submittedName>
        <fullName evidence="2">Uncharacterized protein</fullName>
    </submittedName>
</protein>
<name>A0A6A6DUW1_9PEZI</name>
<gene>
    <name evidence="2" type="ORF">K469DRAFT_791753</name>
</gene>
<dbReference type="EMBL" id="ML994652">
    <property type="protein sequence ID" value="KAF2181466.1"/>
    <property type="molecule type" value="Genomic_DNA"/>
</dbReference>
<organism evidence="2 3">
    <name type="scientific">Zopfia rhizophila CBS 207.26</name>
    <dbReference type="NCBI Taxonomy" id="1314779"/>
    <lineage>
        <taxon>Eukaryota</taxon>
        <taxon>Fungi</taxon>
        <taxon>Dikarya</taxon>
        <taxon>Ascomycota</taxon>
        <taxon>Pezizomycotina</taxon>
        <taxon>Dothideomycetes</taxon>
        <taxon>Dothideomycetes incertae sedis</taxon>
        <taxon>Zopfiaceae</taxon>
        <taxon>Zopfia</taxon>
    </lineage>
</organism>
<sequence length="457" mass="53383">MPPSGPTKVSDYRRSMKDKDLKWNEPEEIDQRKRMQTYIALLSKKEWNSIYEVILTMDDLFDIALTINDMPEYFREKLLSRMKYHIYHTVVDYITEIQMNKGKFDPNSLFPVVATPQFLETLPKPMRRCNVCYQGFSGGKDIIQKYCGRHALHRHCLMRQMERNDLPLHGPCDCNTAGYGPSGILQTGEGNRLDCGAAAGPADEVRRMEEYYIHEHRKRRALEKELDRAKRELEPAKERMRKAKRNGSVGVPETAFSERWGELIRYKEKISQAQKEVEMAQKRLDALRYILSRQAEEDFESAQKRLEAAKSDELEQLNKEAERKHAQEHLAIAQGAMNYANTRLEQLDTLLEWITRQFAEITTEYASSNWGSQHNRDLLDGWERYYVYMRERLQAKQDEDMTWFIQRGWKRGTEAEEARDDLLFSVGACKTTEGSPDVDRAGVSGNRCEICTVYFNK</sequence>
<accession>A0A6A6DUW1</accession>
<reference evidence="2" key="1">
    <citation type="journal article" date="2020" name="Stud. Mycol.">
        <title>101 Dothideomycetes genomes: a test case for predicting lifestyles and emergence of pathogens.</title>
        <authorList>
            <person name="Haridas S."/>
            <person name="Albert R."/>
            <person name="Binder M."/>
            <person name="Bloem J."/>
            <person name="Labutti K."/>
            <person name="Salamov A."/>
            <person name="Andreopoulos B."/>
            <person name="Baker S."/>
            <person name="Barry K."/>
            <person name="Bills G."/>
            <person name="Bluhm B."/>
            <person name="Cannon C."/>
            <person name="Castanera R."/>
            <person name="Culley D."/>
            <person name="Daum C."/>
            <person name="Ezra D."/>
            <person name="Gonzalez J."/>
            <person name="Henrissat B."/>
            <person name="Kuo A."/>
            <person name="Liang C."/>
            <person name="Lipzen A."/>
            <person name="Lutzoni F."/>
            <person name="Magnuson J."/>
            <person name="Mondo S."/>
            <person name="Nolan M."/>
            <person name="Ohm R."/>
            <person name="Pangilinan J."/>
            <person name="Park H.-J."/>
            <person name="Ramirez L."/>
            <person name="Alfaro M."/>
            <person name="Sun H."/>
            <person name="Tritt A."/>
            <person name="Yoshinaga Y."/>
            <person name="Zwiers L.-H."/>
            <person name="Turgeon B."/>
            <person name="Goodwin S."/>
            <person name="Spatafora J."/>
            <person name="Crous P."/>
            <person name="Grigoriev I."/>
        </authorList>
    </citation>
    <scope>NUCLEOTIDE SEQUENCE</scope>
    <source>
        <strain evidence="2">CBS 207.26</strain>
    </source>
</reference>
<proteinExistence type="predicted"/>
<feature type="coiled-coil region" evidence="1">
    <location>
        <begin position="212"/>
        <end position="331"/>
    </location>
</feature>
<keyword evidence="1" id="KW-0175">Coiled coil</keyword>
<dbReference type="OrthoDB" id="3904042at2759"/>
<keyword evidence="3" id="KW-1185">Reference proteome</keyword>
<dbReference type="Proteomes" id="UP000800200">
    <property type="component" value="Unassembled WGS sequence"/>
</dbReference>
<evidence type="ECO:0000256" key="1">
    <source>
        <dbReference type="SAM" id="Coils"/>
    </source>
</evidence>
<evidence type="ECO:0000313" key="2">
    <source>
        <dbReference type="EMBL" id="KAF2181466.1"/>
    </source>
</evidence>
<dbReference type="AlphaFoldDB" id="A0A6A6DUW1"/>